<sequence length="863" mass="96956">MSQVSNSSTSLGLRKVGSFHYRSQTVNHHKPLPQPPNSSLSTVNKPRPTPLPTPSSSTFQPITDDEEELLSLLRMDGANMFVIGLWSDMEATSSSRRLSKIRFDTMCYISEDGSALVCESDMVPSSSSASTSAQRRSNIILFSEVEKIIPYCQCSHLLENNYNSFSAVTTTTTSSTTSLFISSKIPITQQEAQECVSFFQRYFISGYNNKEPNYEAALVPYKFQMFMVKRKNFKKSLGFILSDPMQASTWIKGLQMFMDDSRGILSASSVARTANRNVIPEPQTPNDNEENGSSPNKKMHKKHLSFGESIKQKLKVSSKASTGTEVADALGNEEYMSSPNSGGFSPRSAGTAKPLPIPVKKESTQSPLLPPTISTETSSEIAKQLQKLKKTPATPTSNSNNTNLEVKNDSNAQTNEDKQLFEVVVVVKLRRKDDKLEPFIHYEFPPQTGRSSKSQQIINSVPLFCFPDIDIVKEQESISGGNKKTYSFVLTDIDGTRKHGYCRRMLPTGTGKRLPETFCIISAHSCFGLFSTILDNIEIRNEINNVSCYQFLKTVLANPFPSPGTCTIIRTVNPKSGQQEEVKLSRPNVADPMLEYINFNVLFECLSAENLLTVFSFLLTERRIICFAKDITKLSSFCQAIISLLYPFTWQHIFIPVLPQSLIDYVCSPVPFVIGVLSNHKQYIDELRKDGQMESEVLQVDLDSGKVIEPATLKDNKSIIPDVKEFIKKLSKVSKEITSSKSGSNQIAMAKDTFLLFFVNLFGDYKAFVKPNQEFYSITDNRKKKDIPEWIFDTPLFIETKTKQFKKNGKFFTIFTQCQMFERWSSEIANSSSQKKGNTSEYGLFEQLSSVLQQQITNDLYKK</sequence>
<dbReference type="Proteomes" id="UP000816034">
    <property type="component" value="Unassembled WGS sequence"/>
</dbReference>
<feature type="region of interest" description="Disordered" evidence="1">
    <location>
        <begin position="274"/>
        <end position="303"/>
    </location>
</feature>
<dbReference type="SMART" id="SM00799">
    <property type="entry name" value="DENN"/>
    <property type="match status" value="1"/>
</dbReference>
<protein>
    <recommendedName>
        <fullName evidence="2">UDENN domain-containing protein</fullName>
    </recommendedName>
</protein>
<feature type="region of interest" description="Disordered" evidence="1">
    <location>
        <begin position="333"/>
        <end position="413"/>
    </location>
</feature>
<dbReference type="FunFam" id="3.40.50.11500:FF:000004">
    <property type="entry name" value="DENN domain-containing protein 2C isoform X1"/>
    <property type="match status" value="1"/>
</dbReference>
<reference evidence="3 4" key="1">
    <citation type="journal article" date="2018" name="BMC Genomics">
        <title>The genome of Naegleria lovaniensis, the basis for a comparative approach to unravel pathogenicity factors of the human pathogenic amoeba N. fowleri.</title>
        <authorList>
            <person name="Liechti N."/>
            <person name="Schurch N."/>
            <person name="Bruggmann R."/>
            <person name="Wittwer M."/>
        </authorList>
    </citation>
    <scope>NUCLEOTIDE SEQUENCE [LARGE SCALE GENOMIC DNA]</scope>
    <source>
        <strain evidence="3 4">ATCC 30569</strain>
    </source>
</reference>
<evidence type="ECO:0000313" key="4">
    <source>
        <dbReference type="Proteomes" id="UP000816034"/>
    </source>
</evidence>
<dbReference type="PANTHER" id="PTHR15288:SF0">
    <property type="entry name" value="UDENN DOMAIN-CONTAINING PROTEIN"/>
    <property type="match status" value="1"/>
</dbReference>
<dbReference type="Pfam" id="PF03456">
    <property type="entry name" value="uDENN"/>
    <property type="match status" value="1"/>
</dbReference>
<dbReference type="Gene3D" id="3.40.50.11500">
    <property type="match status" value="1"/>
</dbReference>
<dbReference type="SMART" id="SM00800">
    <property type="entry name" value="uDENN"/>
    <property type="match status" value="1"/>
</dbReference>
<accession>A0AA88KGT3</accession>
<evidence type="ECO:0000259" key="2">
    <source>
        <dbReference type="PROSITE" id="PS50211"/>
    </source>
</evidence>
<dbReference type="EMBL" id="PYSW02000040">
    <property type="protein sequence ID" value="KAG2375171.1"/>
    <property type="molecule type" value="Genomic_DNA"/>
</dbReference>
<comment type="caution">
    <text evidence="3">The sequence shown here is derived from an EMBL/GenBank/DDBJ whole genome shotgun (WGS) entry which is preliminary data.</text>
</comment>
<dbReference type="InterPro" id="IPR005113">
    <property type="entry name" value="uDENN_dom"/>
</dbReference>
<keyword evidence="4" id="KW-1185">Reference proteome</keyword>
<dbReference type="GeneID" id="68102629"/>
<evidence type="ECO:0000313" key="3">
    <source>
        <dbReference type="EMBL" id="KAG2375171.1"/>
    </source>
</evidence>
<dbReference type="PROSITE" id="PS50211">
    <property type="entry name" value="DENN"/>
    <property type="match status" value="1"/>
</dbReference>
<dbReference type="InterPro" id="IPR051942">
    <property type="entry name" value="DENN_domain_containing_2"/>
</dbReference>
<name>A0AA88KGT3_NAELO</name>
<dbReference type="Gene3D" id="3.30.450.200">
    <property type="match status" value="1"/>
</dbReference>
<evidence type="ECO:0000256" key="1">
    <source>
        <dbReference type="SAM" id="MobiDB-lite"/>
    </source>
</evidence>
<dbReference type="PANTHER" id="PTHR15288">
    <property type="entry name" value="DENN DOMAIN-CONTAINING PROTEIN 2"/>
    <property type="match status" value="1"/>
</dbReference>
<gene>
    <name evidence="3" type="ORF">C9374_010175</name>
</gene>
<feature type="region of interest" description="Disordered" evidence="1">
    <location>
        <begin position="26"/>
        <end position="61"/>
    </location>
</feature>
<dbReference type="InterPro" id="IPR037516">
    <property type="entry name" value="Tripartite_DENN"/>
</dbReference>
<dbReference type="InterPro" id="IPR001194">
    <property type="entry name" value="cDENN_dom"/>
</dbReference>
<organism evidence="3 4">
    <name type="scientific">Naegleria lovaniensis</name>
    <name type="common">Amoeba</name>
    <dbReference type="NCBI Taxonomy" id="51637"/>
    <lineage>
        <taxon>Eukaryota</taxon>
        <taxon>Discoba</taxon>
        <taxon>Heterolobosea</taxon>
        <taxon>Tetramitia</taxon>
        <taxon>Eutetramitia</taxon>
        <taxon>Vahlkampfiidae</taxon>
        <taxon>Naegleria</taxon>
    </lineage>
</organism>
<dbReference type="InterPro" id="IPR043153">
    <property type="entry name" value="DENN_C"/>
</dbReference>
<dbReference type="RefSeq" id="XP_044544345.1">
    <property type="nucleotide sequence ID" value="XM_044685690.1"/>
</dbReference>
<dbReference type="AlphaFoldDB" id="A0AA88KGT3"/>
<feature type="compositionally biased region" description="Low complexity" evidence="1">
    <location>
        <begin position="391"/>
        <end position="403"/>
    </location>
</feature>
<feature type="compositionally biased region" description="Polar residues" evidence="1">
    <location>
        <begin position="364"/>
        <end position="381"/>
    </location>
</feature>
<dbReference type="Pfam" id="PF02141">
    <property type="entry name" value="DENN"/>
    <property type="match status" value="1"/>
</dbReference>
<proteinExistence type="predicted"/>
<feature type="domain" description="UDENN" evidence="2">
    <location>
        <begin position="422"/>
        <end position="837"/>
    </location>
</feature>